<proteinExistence type="predicted"/>
<evidence type="ECO:0000313" key="3">
    <source>
        <dbReference type="Proteomes" id="UP000231843"/>
    </source>
</evidence>
<keyword evidence="1" id="KW-1133">Transmembrane helix</keyword>
<dbReference type="AlphaFoldDB" id="A0A2M9ZTE5"/>
<feature type="transmembrane region" description="Helical" evidence="1">
    <location>
        <begin position="12"/>
        <end position="33"/>
    </location>
</feature>
<dbReference type="OrthoDB" id="9769590at2"/>
<dbReference type="Pfam" id="PF04286">
    <property type="entry name" value="DUF445"/>
    <property type="match status" value="1"/>
</dbReference>
<keyword evidence="1" id="KW-0812">Transmembrane</keyword>
<dbReference type="PANTHER" id="PTHR38442:SF1">
    <property type="entry name" value="INNER MEMBRANE PROTEIN"/>
    <property type="match status" value="1"/>
</dbReference>
<dbReference type="Proteomes" id="UP000231843">
    <property type="component" value="Unassembled WGS sequence"/>
</dbReference>
<dbReference type="PANTHER" id="PTHR38442">
    <property type="entry name" value="INNER MEMBRANE PROTEIN-RELATED"/>
    <property type="match status" value="1"/>
</dbReference>
<keyword evidence="3" id="KW-1185">Reference proteome</keyword>
<feature type="transmembrane region" description="Helical" evidence="1">
    <location>
        <begin position="39"/>
        <end position="62"/>
    </location>
</feature>
<dbReference type="InterPro" id="IPR007383">
    <property type="entry name" value="DUF445"/>
</dbReference>
<protein>
    <submittedName>
        <fullName evidence="2">DUF445 domain-containing protein</fullName>
    </submittedName>
</protein>
<feature type="transmembrane region" description="Helical" evidence="1">
    <location>
        <begin position="357"/>
        <end position="377"/>
    </location>
</feature>
<organism evidence="2 3">
    <name type="scientific">Leptospira neocaledonica</name>
    <dbReference type="NCBI Taxonomy" id="2023192"/>
    <lineage>
        <taxon>Bacteria</taxon>
        <taxon>Pseudomonadati</taxon>
        <taxon>Spirochaetota</taxon>
        <taxon>Spirochaetia</taxon>
        <taxon>Leptospirales</taxon>
        <taxon>Leptospiraceae</taxon>
        <taxon>Leptospira</taxon>
    </lineage>
</organism>
<keyword evidence="1" id="KW-0472">Membrane</keyword>
<dbReference type="GO" id="GO:0005886">
    <property type="term" value="C:plasma membrane"/>
    <property type="evidence" value="ECO:0007669"/>
    <property type="project" value="TreeGrafter"/>
</dbReference>
<evidence type="ECO:0000256" key="1">
    <source>
        <dbReference type="SAM" id="Phobius"/>
    </source>
</evidence>
<comment type="caution">
    <text evidence="2">The sequence shown here is derived from an EMBL/GenBank/DDBJ whole genome shotgun (WGS) entry which is preliminary data.</text>
</comment>
<dbReference type="RefSeq" id="WP_100770178.1">
    <property type="nucleotide sequence ID" value="NZ_NPEA01000014.1"/>
</dbReference>
<accession>A0A2M9ZTE5</accession>
<name>A0A2M9ZTE5_9LEPT</name>
<evidence type="ECO:0000313" key="2">
    <source>
        <dbReference type="EMBL" id="PJZ75367.1"/>
    </source>
</evidence>
<reference evidence="2 3" key="1">
    <citation type="submission" date="2017-07" db="EMBL/GenBank/DDBJ databases">
        <title>Leptospira spp. isolated from tropical soils.</title>
        <authorList>
            <person name="Thibeaux R."/>
            <person name="Iraola G."/>
            <person name="Ferres I."/>
            <person name="Bierque E."/>
            <person name="Girault D."/>
            <person name="Soupe-Gilbert M.-E."/>
            <person name="Picardeau M."/>
            <person name="Goarant C."/>
        </authorList>
    </citation>
    <scope>NUCLEOTIDE SEQUENCE [LARGE SCALE GENOMIC DNA]</scope>
    <source>
        <strain evidence="2 3">ES4-C-A1</strain>
    </source>
</reference>
<sequence length="383" mass="44213">MRNPYGNKPYSKLQFVSNSLLVLFGSILLWGLWQKWSLYIWGNIFIHGLEGGLVGAICDWFAVWKTYKAVESESETIAEEIGRWVSSDLISEHKLKSYLDGILDEPENIQTIRELLDKHLKGEKEVREFLNLIWDKIEEDIVLYVSNFKFSGADKQILHELNSRKEILSTVRFLVGETLMKVSDHAEFGERIQRITKGLSFLAKPLIWLIDPQKRIKEFGEGLKEGKDFETEEEEVLFELYSIFSECAELYIGSWNELPVSRREEAVRALADFGREQLNRLISEVVLTHKEEISKLENLREYGPIRSFLEFLSSKTNESVSEYVGEQISKGLKLLEPKQFRENLELKTRRVLERIRINGSLLGFLVGSAIGCIVLLFEGKLGL</sequence>
<dbReference type="EMBL" id="NPEA01000014">
    <property type="protein sequence ID" value="PJZ75367.1"/>
    <property type="molecule type" value="Genomic_DNA"/>
</dbReference>
<gene>
    <name evidence="2" type="ORF">CH365_19280</name>
</gene>